<evidence type="ECO:0000256" key="1">
    <source>
        <dbReference type="ARBA" id="ARBA00004240"/>
    </source>
</evidence>
<comment type="similarity">
    <text evidence="3 9">Belongs to the SRP72 family.</text>
</comment>
<dbReference type="GO" id="GO:0006614">
    <property type="term" value="P:SRP-dependent cotranslational protein targeting to membrane"/>
    <property type="evidence" value="ECO:0007669"/>
    <property type="project" value="UniProtKB-UniRule"/>
</dbReference>
<evidence type="ECO:0000256" key="6">
    <source>
        <dbReference type="ARBA" id="ARBA00022824"/>
    </source>
</evidence>
<keyword evidence="7 9" id="KW-0733">Signal recognition particle</keyword>
<dbReference type="GO" id="GO:0043022">
    <property type="term" value="F:ribosome binding"/>
    <property type="evidence" value="ECO:0007669"/>
    <property type="project" value="TreeGrafter"/>
</dbReference>
<evidence type="ECO:0000256" key="9">
    <source>
        <dbReference type="PIRNR" id="PIRNR038922"/>
    </source>
</evidence>
<dbReference type="GO" id="GO:0005783">
    <property type="term" value="C:endoplasmic reticulum"/>
    <property type="evidence" value="ECO:0007669"/>
    <property type="project" value="UniProtKB-SubCell"/>
</dbReference>
<dbReference type="SUPFAM" id="SSF48452">
    <property type="entry name" value="TPR-like"/>
    <property type="match status" value="2"/>
</dbReference>
<dbReference type="InterPro" id="IPR026270">
    <property type="entry name" value="SRP72"/>
</dbReference>
<comment type="function">
    <text evidence="9">Component of the signal recognition particle (SRP) complex, a ribonucleoprotein complex that mediates the cotranslational targeting of secretory and membrane proteins to the endoplasmic reticulum (ER).</text>
</comment>
<dbReference type="InterPro" id="IPR031545">
    <property type="entry name" value="SRP72_TPR-like"/>
</dbReference>
<organism evidence="12 13">
    <name type="scientific">Sarocladium strictum</name>
    <name type="common">Black bundle disease fungus</name>
    <name type="synonym">Acremonium strictum</name>
    <dbReference type="NCBI Taxonomy" id="5046"/>
    <lineage>
        <taxon>Eukaryota</taxon>
        <taxon>Fungi</taxon>
        <taxon>Dikarya</taxon>
        <taxon>Ascomycota</taxon>
        <taxon>Pezizomycotina</taxon>
        <taxon>Sordariomycetes</taxon>
        <taxon>Hypocreomycetidae</taxon>
        <taxon>Hypocreales</taxon>
        <taxon>Sarocladiaceae</taxon>
        <taxon>Sarocladium</taxon>
    </lineage>
</organism>
<feature type="compositionally biased region" description="Basic and acidic residues" evidence="10">
    <location>
        <begin position="552"/>
        <end position="562"/>
    </location>
</feature>
<evidence type="ECO:0000313" key="13">
    <source>
        <dbReference type="Proteomes" id="UP001175261"/>
    </source>
</evidence>
<dbReference type="Gene3D" id="1.25.40.10">
    <property type="entry name" value="Tetratricopeptide repeat domain"/>
    <property type="match status" value="1"/>
</dbReference>
<comment type="subcellular location">
    <subcellularLocation>
        <location evidence="2 9">Cytoplasm</location>
    </subcellularLocation>
    <subcellularLocation>
        <location evidence="1">Endoplasmic reticulum</location>
    </subcellularLocation>
</comment>
<dbReference type="Pfam" id="PF08492">
    <property type="entry name" value="SRP72"/>
    <property type="match status" value="1"/>
</dbReference>
<evidence type="ECO:0000256" key="8">
    <source>
        <dbReference type="ARBA" id="ARBA00023274"/>
    </source>
</evidence>
<evidence type="ECO:0000259" key="11">
    <source>
        <dbReference type="Pfam" id="PF08492"/>
    </source>
</evidence>
<feature type="region of interest" description="Disordered" evidence="10">
    <location>
        <begin position="542"/>
        <end position="648"/>
    </location>
</feature>
<comment type="caution">
    <text evidence="12">The sequence shown here is derived from an EMBL/GenBank/DDBJ whole genome shotgun (WGS) entry which is preliminary data.</text>
</comment>
<evidence type="ECO:0000313" key="12">
    <source>
        <dbReference type="EMBL" id="KAK0392136.1"/>
    </source>
</evidence>
<feature type="compositionally biased region" description="Basic residues" evidence="10">
    <location>
        <begin position="595"/>
        <end position="604"/>
    </location>
</feature>
<dbReference type="PIRSF" id="PIRSF038922">
    <property type="entry name" value="SRP72"/>
    <property type="match status" value="1"/>
</dbReference>
<dbReference type="FunFam" id="1.25.40.10:FF:000512">
    <property type="entry name" value="Signal recognition particle subunit SRP72"/>
    <property type="match status" value="1"/>
</dbReference>
<gene>
    <name evidence="12" type="ORF">NLU13_1634</name>
</gene>
<dbReference type="AlphaFoldDB" id="A0AA39GRK8"/>
<dbReference type="GO" id="GO:0005786">
    <property type="term" value="C:signal recognition particle, endoplasmic reticulum targeting"/>
    <property type="evidence" value="ECO:0007669"/>
    <property type="project" value="UniProtKB-UniRule"/>
</dbReference>
<keyword evidence="5 9" id="KW-0963">Cytoplasm</keyword>
<reference evidence="12" key="1">
    <citation type="submission" date="2022-10" db="EMBL/GenBank/DDBJ databases">
        <title>Determination and structural analysis of whole genome sequence of Sarocladium strictum F4-1.</title>
        <authorList>
            <person name="Hu L."/>
            <person name="Jiang Y."/>
        </authorList>
    </citation>
    <scope>NUCLEOTIDE SEQUENCE</scope>
    <source>
        <strain evidence="12">F4-1</strain>
    </source>
</reference>
<feature type="compositionally biased region" description="Low complexity" evidence="10">
    <location>
        <begin position="542"/>
        <end position="551"/>
    </location>
</feature>
<name>A0AA39GRK8_SARSR</name>
<dbReference type="InterPro" id="IPR013699">
    <property type="entry name" value="Signal_recog_part_SRP72_RNA-bd"/>
</dbReference>
<keyword evidence="13" id="KW-1185">Reference proteome</keyword>
<evidence type="ECO:0000256" key="2">
    <source>
        <dbReference type="ARBA" id="ARBA00004496"/>
    </source>
</evidence>
<dbReference type="PANTHER" id="PTHR14094">
    <property type="entry name" value="SIGNAL RECOGNITION PARTICLE 72"/>
    <property type="match status" value="1"/>
</dbReference>
<evidence type="ECO:0000256" key="5">
    <source>
        <dbReference type="ARBA" id="ARBA00022490"/>
    </source>
</evidence>
<protein>
    <recommendedName>
        <fullName evidence="4 9">Signal recognition particle subunit SRP72</fullName>
    </recommendedName>
</protein>
<feature type="domain" description="Signal recognition particle SRP72 subunit RNA-binding" evidence="11">
    <location>
        <begin position="547"/>
        <end position="597"/>
    </location>
</feature>
<dbReference type="PANTHER" id="PTHR14094:SF9">
    <property type="entry name" value="SIGNAL RECOGNITION PARTICLE SUBUNIT SRP72"/>
    <property type="match status" value="1"/>
</dbReference>
<dbReference type="InterPro" id="IPR011990">
    <property type="entry name" value="TPR-like_helical_dom_sf"/>
</dbReference>
<keyword evidence="6" id="KW-0256">Endoplasmic reticulum</keyword>
<evidence type="ECO:0000256" key="4">
    <source>
        <dbReference type="ARBA" id="ARBA00018350"/>
    </source>
</evidence>
<dbReference type="EMBL" id="JAPDFR010000001">
    <property type="protein sequence ID" value="KAK0392136.1"/>
    <property type="molecule type" value="Genomic_DNA"/>
</dbReference>
<evidence type="ECO:0000256" key="10">
    <source>
        <dbReference type="SAM" id="MobiDB-lite"/>
    </source>
</evidence>
<dbReference type="Proteomes" id="UP001175261">
    <property type="component" value="Unassembled WGS sequence"/>
</dbReference>
<dbReference type="Pfam" id="PF17004">
    <property type="entry name" value="SRP_TPR_like"/>
    <property type="match status" value="1"/>
</dbReference>
<feature type="compositionally biased region" description="Basic residues" evidence="10">
    <location>
        <begin position="563"/>
        <end position="572"/>
    </location>
</feature>
<sequence length="648" mass="70541">MPSNPVATLNSLLRSTSIIDNDEILKAANAAIKENKADFSSHHARLVALLKLDRFDDALRALDEGGDKLSSACALEKAYALYKTGKLDEATQVLKSSGRNERSFRHVAAQVAYRAERYREAKKLYQSLLDGDSGEEENDIGINMAAADAQAEWQGLPLWSTPPEEQNFDTFELCYNAACACIARGSFDIAAKLLQKAKTLCDNSDDLSDEEKKSEMRPILSQQAYVYARQGREKEAMDLYQLLGSIEDADPDFNIIARNNRTVIEAPNENPYMVQRKVASWVISEKNAKLFKYQADILAHNVNVVDLAAHKTRGVAERTDKLLRSTFSPSATFSLTSAAAANAAAETIGKQGKEVLRKLADLSQKRPHDVGLALTIVQYRTEQGQNGAALAALQALLDRLDQADDENVKDVRFSPGIVSLAVALMRAEGRHNSAKNELTKAAQHWRDRPAGDASSVLREAGIELLRSSNPADLELAGSAFEKLFAECQGSHIAAAGLVASLAPTDPEKIKKHVSELPPVESLITTVDVETLIESGVASAPRAQAAASATKRPAQDEGADRAANKKPRRRKLPKNYVEGKTPDPERWLPLRDRSTYRPKGKKGKKKAAESTQGGVVKEEETLELVGGGGVKVERAPAAAGNKKKKKGKK</sequence>
<evidence type="ECO:0000256" key="7">
    <source>
        <dbReference type="ARBA" id="ARBA00023135"/>
    </source>
</evidence>
<dbReference type="GO" id="GO:0008312">
    <property type="term" value="F:7S RNA binding"/>
    <property type="evidence" value="ECO:0007669"/>
    <property type="project" value="InterPro"/>
</dbReference>
<accession>A0AA39GRK8</accession>
<proteinExistence type="inferred from homology"/>
<evidence type="ECO:0000256" key="3">
    <source>
        <dbReference type="ARBA" id="ARBA00007676"/>
    </source>
</evidence>
<keyword evidence="8 9" id="KW-0687">Ribonucleoprotein</keyword>
<feature type="compositionally biased region" description="Basic and acidic residues" evidence="10">
    <location>
        <begin position="579"/>
        <end position="594"/>
    </location>
</feature>